<dbReference type="Proteomes" id="UP001367676">
    <property type="component" value="Unassembled WGS sequence"/>
</dbReference>
<dbReference type="InterPro" id="IPR051175">
    <property type="entry name" value="CLK_kinases"/>
</dbReference>
<evidence type="ECO:0000256" key="2">
    <source>
        <dbReference type="ARBA" id="ARBA00022679"/>
    </source>
</evidence>
<name>A0AAN9TSL4_9HEMI</name>
<dbReference type="EMBL" id="JBBCAQ010000006">
    <property type="protein sequence ID" value="KAK7603476.1"/>
    <property type="molecule type" value="Genomic_DNA"/>
</dbReference>
<dbReference type="SUPFAM" id="SSF56112">
    <property type="entry name" value="Protein kinase-like (PK-like)"/>
    <property type="match status" value="1"/>
</dbReference>
<dbReference type="PROSITE" id="PS00107">
    <property type="entry name" value="PROTEIN_KINASE_ATP"/>
    <property type="match status" value="1"/>
</dbReference>
<evidence type="ECO:0000256" key="6">
    <source>
        <dbReference type="ARBA" id="ARBA00037966"/>
    </source>
</evidence>
<organism evidence="10 11">
    <name type="scientific">Parthenolecanium corni</name>
    <dbReference type="NCBI Taxonomy" id="536013"/>
    <lineage>
        <taxon>Eukaryota</taxon>
        <taxon>Metazoa</taxon>
        <taxon>Ecdysozoa</taxon>
        <taxon>Arthropoda</taxon>
        <taxon>Hexapoda</taxon>
        <taxon>Insecta</taxon>
        <taxon>Pterygota</taxon>
        <taxon>Neoptera</taxon>
        <taxon>Paraneoptera</taxon>
        <taxon>Hemiptera</taxon>
        <taxon>Sternorrhyncha</taxon>
        <taxon>Coccoidea</taxon>
        <taxon>Coccidae</taxon>
        <taxon>Parthenolecanium</taxon>
    </lineage>
</organism>
<dbReference type="GO" id="GO:0005524">
    <property type="term" value="F:ATP binding"/>
    <property type="evidence" value="ECO:0007669"/>
    <property type="project" value="UniProtKB-UniRule"/>
</dbReference>
<dbReference type="PROSITE" id="PS50011">
    <property type="entry name" value="PROTEIN_KINASE_DOM"/>
    <property type="match status" value="1"/>
</dbReference>
<evidence type="ECO:0000256" key="7">
    <source>
        <dbReference type="PROSITE-ProRule" id="PRU10141"/>
    </source>
</evidence>
<dbReference type="PROSITE" id="PS00108">
    <property type="entry name" value="PROTEIN_KINASE_ST"/>
    <property type="match status" value="1"/>
</dbReference>
<evidence type="ECO:0000259" key="9">
    <source>
        <dbReference type="PROSITE" id="PS50011"/>
    </source>
</evidence>
<dbReference type="Pfam" id="PF00069">
    <property type="entry name" value="Pkinase"/>
    <property type="match status" value="1"/>
</dbReference>
<comment type="caution">
    <text evidence="10">The sequence shown here is derived from an EMBL/GenBank/DDBJ whole genome shotgun (WGS) entry which is preliminary data.</text>
</comment>
<protein>
    <recommendedName>
        <fullName evidence="9">Protein kinase domain-containing protein</fullName>
    </recommendedName>
</protein>
<keyword evidence="3 7" id="KW-0547">Nucleotide-binding</keyword>
<comment type="similarity">
    <text evidence="6">Belongs to the protein kinase superfamily. CMGC Ser/Thr protein kinase family. Lammer subfamily.</text>
</comment>
<dbReference type="GO" id="GO:0043484">
    <property type="term" value="P:regulation of RNA splicing"/>
    <property type="evidence" value="ECO:0007669"/>
    <property type="project" value="TreeGrafter"/>
</dbReference>
<keyword evidence="11" id="KW-1185">Reference proteome</keyword>
<dbReference type="InterPro" id="IPR011009">
    <property type="entry name" value="Kinase-like_dom_sf"/>
</dbReference>
<dbReference type="PANTHER" id="PTHR45646:SF11">
    <property type="entry name" value="SERINE_THREONINE-PROTEIN KINASE DOA"/>
    <property type="match status" value="1"/>
</dbReference>
<reference evidence="10 11" key="1">
    <citation type="submission" date="2024-03" db="EMBL/GenBank/DDBJ databases">
        <title>Adaptation during the transition from Ophiocordyceps entomopathogen to insect associate is accompanied by gene loss and intensified selection.</title>
        <authorList>
            <person name="Ward C.M."/>
            <person name="Onetto C.A."/>
            <person name="Borneman A.R."/>
        </authorList>
    </citation>
    <scope>NUCLEOTIDE SEQUENCE [LARGE SCALE GENOMIC DNA]</scope>
    <source>
        <strain evidence="10">AWRI1</strain>
        <tissue evidence="10">Single Adult Female</tissue>
    </source>
</reference>
<feature type="domain" description="Protein kinase" evidence="9">
    <location>
        <begin position="4"/>
        <end position="318"/>
    </location>
</feature>
<evidence type="ECO:0000256" key="1">
    <source>
        <dbReference type="ARBA" id="ARBA00022527"/>
    </source>
</evidence>
<dbReference type="PANTHER" id="PTHR45646">
    <property type="entry name" value="SERINE/THREONINE-PROTEIN KINASE DOA-RELATED"/>
    <property type="match status" value="1"/>
</dbReference>
<dbReference type="InterPro" id="IPR000719">
    <property type="entry name" value="Prot_kinase_dom"/>
</dbReference>
<keyword evidence="2" id="KW-0808">Transferase</keyword>
<dbReference type="InterPro" id="IPR017441">
    <property type="entry name" value="Protein_kinase_ATP_BS"/>
</dbReference>
<feature type="binding site" evidence="7">
    <location>
        <position position="33"/>
    </location>
    <ligand>
        <name>ATP</name>
        <dbReference type="ChEBI" id="CHEBI:30616"/>
    </ligand>
</feature>
<dbReference type="Gene3D" id="1.10.510.10">
    <property type="entry name" value="Transferase(Phosphotransferase) domain 1"/>
    <property type="match status" value="1"/>
</dbReference>
<dbReference type="GO" id="GO:0005634">
    <property type="term" value="C:nucleus"/>
    <property type="evidence" value="ECO:0007669"/>
    <property type="project" value="TreeGrafter"/>
</dbReference>
<evidence type="ECO:0000256" key="3">
    <source>
        <dbReference type="ARBA" id="ARBA00022741"/>
    </source>
</evidence>
<accession>A0AAN9TSL4</accession>
<keyword evidence="5 7" id="KW-0067">ATP-binding</keyword>
<dbReference type="CDD" id="cd14134">
    <property type="entry name" value="PKc_CLK"/>
    <property type="match status" value="1"/>
</dbReference>
<dbReference type="FunFam" id="1.10.510.10:FF:000145">
    <property type="entry name" value="Dual specificity protein kinase CLK2"/>
    <property type="match status" value="1"/>
</dbReference>
<gene>
    <name evidence="10" type="ORF">V9T40_003475</name>
</gene>
<dbReference type="InterPro" id="IPR008271">
    <property type="entry name" value="Ser/Thr_kinase_AS"/>
</dbReference>
<sequence>MSTDKIAATLGEGTFGKVACIEDLEKDETVALKIIKNVEKYREAAKLEIKALEKLLELDPDGRHLCVKMLDWFDYRGHMCIAFELLGLSVFDFLKNNNYQPYTIDQVRHISYQLCYAVKFLHDHQLTHTDLKPENILFVDSGYDTVYDSKKKKNVRRIKSTEVRLIDFGSATFDHEHHSTIVSTRHYRAPEVILELGWSQPCDVWSIGCIIFELYLGITLFQTHDNREHLAMMERILGTIPYRMAKKSKTKYFYHGKLDWDDKSSAGRYVRENCKPLHRYQSCDDEDHRLLFDLISLMLEYEPSKRITLGESLRHPFFDKIPSHLRLGSYERSHSLSR</sequence>
<evidence type="ECO:0000256" key="5">
    <source>
        <dbReference type="ARBA" id="ARBA00022840"/>
    </source>
</evidence>
<proteinExistence type="inferred from homology"/>
<dbReference type="GO" id="GO:0004674">
    <property type="term" value="F:protein serine/threonine kinase activity"/>
    <property type="evidence" value="ECO:0007669"/>
    <property type="project" value="UniProtKB-KW"/>
</dbReference>
<evidence type="ECO:0000256" key="8">
    <source>
        <dbReference type="RuleBase" id="RU000304"/>
    </source>
</evidence>
<dbReference type="Gene3D" id="3.30.200.20">
    <property type="entry name" value="Phosphorylase Kinase, domain 1"/>
    <property type="match status" value="1"/>
</dbReference>
<evidence type="ECO:0000313" key="11">
    <source>
        <dbReference type="Proteomes" id="UP001367676"/>
    </source>
</evidence>
<dbReference type="SMART" id="SM00220">
    <property type="entry name" value="S_TKc"/>
    <property type="match status" value="1"/>
</dbReference>
<evidence type="ECO:0000256" key="4">
    <source>
        <dbReference type="ARBA" id="ARBA00022777"/>
    </source>
</evidence>
<dbReference type="AlphaFoldDB" id="A0AAN9TSL4"/>
<evidence type="ECO:0000313" key="10">
    <source>
        <dbReference type="EMBL" id="KAK7603476.1"/>
    </source>
</evidence>
<keyword evidence="4" id="KW-0418">Kinase</keyword>
<keyword evidence="1 8" id="KW-0723">Serine/threonine-protein kinase</keyword>